<feature type="transmembrane region" description="Helical" evidence="1">
    <location>
        <begin position="6"/>
        <end position="31"/>
    </location>
</feature>
<dbReference type="Pfam" id="PF02737">
    <property type="entry name" value="3HCDH_N"/>
    <property type="match status" value="1"/>
</dbReference>
<dbReference type="Proteomes" id="UP001519295">
    <property type="component" value="Unassembled WGS sequence"/>
</dbReference>
<evidence type="ECO:0000259" key="2">
    <source>
        <dbReference type="Pfam" id="PF02737"/>
    </source>
</evidence>
<dbReference type="EMBL" id="JAGINU010000001">
    <property type="protein sequence ID" value="MBP2370309.1"/>
    <property type="molecule type" value="Genomic_DNA"/>
</dbReference>
<keyword evidence="4" id="KW-1185">Reference proteome</keyword>
<name>A0ABS4W2A9_9PSEU</name>
<keyword evidence="1" id="KW-1133">Transmembrane helix</keyword>
<dbReference type="Gene3D" id="3.40.50.720">
    <property type="entry name" value="NAD(P)-binding Rossmann-like Domain"/>
    <property type="match status" value="1"/>
</dbReference>
<proteinExistence type="predicted"/>
<feature type="domain" description="3-hydroxyacyl-CoA dehydrogenase NAD binding" evidence="2">
    <location>
        <begin position="13"/>
        <end position="53"/>
    </location>
</feature>
<accession>A0ABS4W2A9</accession>
<gene>
    <name evidence="3" type="ORF">JOF36_006005</name>
</gene>
<dbReference type="InterPro" id="IPR006176">
    <property type="entry name" value="3-OHacyl-CoA_DH_NAD-bd"/>
</dbReference>
<protein>
    <recommendedName>
        <fullName evidence="2">3-hydroxyacyl-CoA dehydrogenase NAD binding domain-containing protein</fullName>
    </recommendedName>
</protein>
<dbReference type="RefSeq" id="WP_210033447.1">
    <property type="nucleotide sequence ID" value="NZ_JAGINU010000001.1"/>
</dbReference>
<evidence type="ECO:0000313" key="3">
    <source>
        <dbReference type="EMBL" id="MBP2370309.1"/>
    </source>
</evidence>
<dbReference type="SUPFAM" id="SSF51735">
    <property type="entry name" value="NAD(P)-binding Rossmann-fold domains"/>
    <property type="match status" value="1"/>
</dbReference>
<keyword evidence="1" id="KW-0472">Membrane</keyword>
<organism evidence="3 4">
    <name type="scientific">Pseudonocardia parietis</name>
    <dbReference type="NCBI Taxonomy" id="570936"/>
    <lineage>
        <taxon>Bacteria</taxon>
        <taxon>Bacillati</taxon>
        <taxon>Actinomycetota</taxon>
        <taxon>Actinomycetes</taxon>
        <taxon>Pseudonocardiales</taxon>
        <taxon>Pseudonocardiaceae</taxon>
        <taxon>Pseudonocardia</taxon>
    </lineage>
</organism>
<reference evidence="3 4" key="1">
    <citation type="submission" date="2021-03" db="EMBL/GenBank/DDBJ databases">
        <title>Sequencing the genomes of 1000 actinobacteria strains.</title>
        <authorList>
            <person name="Klenk H.-P."/>
        </authorList>
    </citation>
    <scope>NUCLEOTIDE SEQUENCE [LARGE SCALE GENOMIC DNA]</scope>
    <source>
        <strain evidence="3 4">DSM 45256</strain>
    </source>
</reference>
<dbReference type="InterPro" id="IPR036291">
    <property type="entry name" value="NAD(P)-bd_dom_sf"/>
</dbReference>
<keyword evidence="1" id="KW-0812">Transmembrane</keyword>
<comment type="caution">
    <text evidence="3">The sequence shown here is derived from an EMBL/GenBank/DDBJ whole genome shotgun (WGS) entry which is preliminary data.</text>
</comment>
<evidence type="ECO:0000313" key="4">
    <source>
        <dbReference type="Proteomes" id="UP001519295"/>
    </source>
</evidence>
<sequence>MSRAEVSAAVARVAVVGTGVLGVGWTALFLARGLAVHAHDPAPGAEDRLRTDLAALGPVPGAQGPLPTDGVRP</sequence>
<evidence type="ECO:0000256" key="1">
    <source>
        <dbReference type="SAM" id="Phobius"/>
    </source>
</evidence>